<dbReference type="PANTHER" id="PTHR32305">
    <property type="match status" value="1"/>
</dbReference>
<keyword evidence="2" id="KW-0732">Signal</keyword>
<dbReference type="PANTHER" id="PTHR32305:SF15">
    <property type="entry name" value="PROTEIN RHSA-RELATED"/>
    <property type="match status" value="1"/>
</dbReference>
<feature type="chain" id="PRO_5046701926" evidence="2">
    <location>
        <begin position="26"/>
        <end position="1475"/>
    </location>
</feature>
<organism evidence="5 6">
    <name type="scientific">Terrimonas ginsenosidimutans</name>
    <dbReference type="NCBI Taxonomy" id="2908004"/>
    <lineage>
        <taxon>Bacteria</taxon>
        <taxon>Pseudomonadati</taxon>
        <taxon>Bacteroidota</taxon>
        <taxon>Chitinophagia</taxon>
        <taxon>Chitinophagales</taxon>
        <taxon>Chitinophagaceae</taxon>
        <taxon>Terrimonas</taxon>
    </lineage>
</organism>
<accession>A0ABS9KM92</accession>
<dbReference type="EMBL" id="JAKLTR010000002">
    <property type="protein sequence ID" value="MCG2613434.1"/>
    <property type="molecule type" value="Genomic_DNA"/>
</dbReference>
<dbReference type="Pfam" id="PF20041">
    <property type="entry name" value="DUF6443"/>
    <property type="match status" value="1"/>
</dbReference>
<feature type="domain" description="DUF6443" evidence="4">
    <location>
        <begin position="45"/>
        <end position="194"/>
    </location>
</feature>
<evidence type="ECO:0000313" key="6">
    <source>
        <dbReference type="Proteomes" id="UP001165367"/>
    </source>
</evidence>
<evidence type="ECO:0000259" key="4">
    <source>
        <dbReference type="Pfam" id="PF20041"/>
    </source>
</evidence>
<evidence type="ECO:0000259" key="3">
    <source>
        <dbReference type="Pfam" id="PF09000"/>
    </source>
</evidence>
<evidence type="ECO:0000256" key="2">
    <source>
        <dbReference type="SAM" id="SignalP"/>
    </source>
</evidence>
<dbReference type="Proteomes" id="UP001165367">
    <property type="component" value="Unassembled WGS sequence"/>
</dbReference>
<feature type="region of interest" description="Disordered" evidence="1">
    <location>
        <begin position="997"/>
        <end position="1016"/>
    </location>
</feature>
<feature type="signal peptide" evidence="2">
    <location>
        <begin position="1"/>
        <end position="25"/>
    </location>
</feature>
<dbReference type="InterPro" id="IPR022385">
    <property type="entry name" value="Rhs_assc_core"/>
</dbReference>
<reference evidence="5" key="1">
    <citation type="submission" date="2022-01" db="EMBL/GenBank/DDBJ databases">
        <authorList>
            <person name="Jo J.-H."/>
            <person name="Im W.-T."/>
        </authorList>
    </citation>
    <scope>NUCLEOTIDE SEQUENCE</scope>
    <source>
        <strain evidence="5">NA20</strain>
    </source>
</reference>
<dbReference type="SUPFAM" id="SSF63840">
    <property type="entry name" value="Ribonuclease domain of colicin E3"/>
    <property type="match status" value="1"/>
</dbReference>
<comment type="caution">
    <text evidence="5">The sequence shown here is derived from an EMBL/GenBank/DDBJ whole genome shotgun (WGS) entry which is preliminary data.</text>
</comment>
<dbReference type="InterPro" id="IPR036725">
    <property type="entry name" value="ColE3_ribonuclease_sf"/>
</dbReference>
<protein>
    <submittedName>
        <fullName evidence="5">DUF6443 domain-containing protein</fullName>
    </submittedName>
</protein>
<feature type="compositionally biased region" description="Polar residues" evidence="1">
    <location>
        <begin position="1000"/>
        <end position="1009"/>
    </location>
</feature>
<dbReference type="Gene3D" id="2.180.10.10">
    <property type="entry name" value="RHS repeat-associated core"/>
    <property type="match status" value="2"/>
</dbReference>
<proteinExistence type="predicted"/>
<feature type="domain" description="Colicin E3-like ribonuclease" evidence="3">
    <location>
        <begin position="1303"/>
        <end position="1357"/>
    </location>
</feature>
<dbReference type="InterPro" id="IPR009105">
    <property type="entry name" value="Colicin_E3_ribonuclease"/>
</dbReference>
<evidence type="ECO:0000313" key="5">
    <source>
        <dbReference type="EMBL" id="MCG2613434.1"/>
    </source>
</evidence>
<dbReference type="NCBIfam" id="TIGR03696">
    <property type="entry name" value="Rhs_assc_core"/>
    <property type="match status" value="1"/>
</dbReference>
<dbReference type="InterPro" id="IPR045619">
    <property type="entry name" value="DUF6443"/>
</dbReference>
<evidence type="ECO:0000256" key="1">
    <source>
        <dbReference type="SAM" id="MobiDB-lite"/>
    </source>
</evidence>
<dbReference type="InterPro" id="IPR050708">
    <property type="entry name" value="T6SS_VgrG/RHS"/>
</dbReference>
<dbReference type="RefSeq" id="WP_237868662.1">
    <property type="nucleotide sequence ID" value="NZ_JAKLTR010000002.1"/>
</dbReference>
<keyword evidence="6" id="KW-1185">Reference proteome</keyword>
<gene>
    <name evidence="5" type="ORF">LZZ85_04045</name>
</gene>
<dbReference type="Gene3D" id="3.10.380.10">
    <property type="entry name" value="Colicin E3-like ribonuclease domain"/>
    <property type="match status" value="1"/>
</dbReference>
<sequence length="1475" mass="162662">MNRRFVCLVRLFFATAILGSVDAIAQTPYLPANYSAGMPVNYVRTWDAMKPDTNAAAITTAMAARDFRMTTQYMDGLGRPIQTVAKNSSHPTGYPATDMISMHVYDEFGRESYSFLPSPATGAGGNTSVDDGKFKLNPFEQQQLAYGNTFVLSPVIGQAQTYYYSKTNFESSPLNRVVETFAPGDSWVGTAGQASEANRRSVKVRQLSNTTNDLVRIWNVTNNATIGEFGTVTSPGYYPAGQLTKLITADEHGKQTIEFKNKTGQVILKKVQVTGTADDGSGVGYNGWLCTYYMYDNLGNLRLVQQPSSVNNTHTTGDIPLNNLDQVCFRYEYDEKNRLIRKKLPGAYDTYYVYDARDRLVMTRDGNLGYQSKWLVTKYDDLNRPIETGIWNNNGTPASHRTSAASSTNYPSISGTYEQLSLIHYDDYDNLPAGFTSSLNNSWSGEFISTYNQPPLYAQQLVASLQIRGMVAWTKTKVLNTPDYLYTVNLYDEKGRVIQVKSSNITGGQDVLTTQFNWTGMPLISVSYMQVAGSNPKHITQVTRLSYDSLHRVVKTEIKTAYGILPGASLSGVNYITVSEQSYDALGNLAAKTIGSKKQSSGAYIFPRQPLETLKYDYNIRGWQLGMNRDMAKGKPSDAYFGYDIGYDNTQIKATGETAIGSYVNPAFNGNIGGITWKSAGDKEIRKYDYQYDAANRIMRADFNQRTSGSSWSNAAVNFSLRMGDGVTPSSAYDENGNIRRLNQWGLTLTGSKQIDSLSYNYYGNNLKSVTESTTIGSTDHKLGDFTDGNRTGDDYGYDRNGNAVSDKNKKILGPVGMGNDPNGGGIRYNHLNLPRQIIFHTDSTGTTVKGTIDYLYTAEGAKLAKKVTENNLTITHSGSSYLTDIYTYTRYINGLVLEAKSYSNATLNTALGYTNRLQFGGQPEGRVRAVYGPANDSVFNRFEYDYMIKDHLGNVRMVLTEEQKQDAYPAATMELAQATAEDQFYANLSATRVDRPSGYTDTYTNPNDKVSKVRGDGNKVGPAMLLKVMAGDQFNLKASAWWSGSAGVTNTSPLTSIVSALIGSAPGMSGGKLNPADLTSTLLDPQVGAFLASQPGVSGKPKAYLNWVLFDEQFKFVGSSSGAEPVESSGVVKEFNKTGMPVDKNGYLYIYVSNETNSDVFFDNLQVTHVRGRLLEESHYYPFGLTMAGISSKALSFGGPENKYKFGGKELNNKEFSDGAGLETYDFGARNYDPQIGRWHTIDPLAEKMRRWSPYVYAFNNPLRFRDPDGMAPNDTVKNHQSVPEEYKETLPGFKDSERLKSRKGARPSWDLGKGWHGEWDFQHGEIEVYNKRGEHQGAYDPKTGKKLKDAISKRKPTYKSVAMDALKAKAPDTELQIVSPEEVMKGETANMQSQGQAETSASTGSKSFFEKFLDAMSRVSPEPFGSGIPSTQLGPEGQKAYNEGLKRTVVAWILIVATEGASAPVLRPVLSPL</sequence>
<dbReference type="Pfam" id="PF09000">
    <property type="entry name" value="Cytotoxic"/>
    <property type="match status" value="1"/>
</dbReference>
<name>A0ABS9KM92_9BACT</name>